<reference evidence="1" key="1">
    <citation type="submission" date="2020-08" db="EMBL/GenBank/DDBJ databases">
        <title>Multicomponent nature underlies the extraordinary mechanical properties of spider dragline silk.</title>
        <authorList>
            <person name="Kono N."/>
            <person name="Nakamura H."/>
            <person name="Mori M."/>
            <person name="Yoshida Y."/>
            <person name="Ohtoshi R."/>
            <person name="Malay A.D."/>
            <person name="Moran D.A.P."/>
            <person name="Tomita M."/>
            <person name="Numata K."/>
            <person name="Arakawa K."/>
        </authorList>
    </citation>
    <scope>NUCLEOTIDE SEQUENCE</scope>
</reference>
<evidence type="ECO:0000313" key="1">
    <source>
        <dbReference type="EMBL" id="GFY66885.1"/>
    </source>
</evidence>
<dbReference type="OrthoDB" id="6453915at2759"/>
<proteinExistence type="predicted"/>
<comment type="caution">
    <text evidence="1">The sequence shown here is derived from an EMBL/GenBank/DDBJ whole genome shotgun (WGS) entry which is preliminary data.</text>
</comment>
<keyword evidence="2" id="KW-1185">Reference proteome</keyword>
<gene>
    <name evidence="1" type="ORF">TNIN_179151</name>
</gene>
<evidence type="ECO:0000313" key="2">
    <source>
        <dbReference type="Proteomes" id="UP000886998"/>
    </source>
</evidence>
<name>A0A8X6Y9N0_9ARAC</name>
<sequence>MSLSIHNCDYIVSIEWMRYSSQWIPCRILFVNPYTRREVEVRPSLNSLQYFTHQDIVKNLKHSPSIMVPPDEAFSENIVWIPQDDMETFLMCGLLKNYLKLDGLKNIVIGALDPATYMYLDKLIPDVMQYVGRDHNVDLLIENAMDTLKIFDDEESETGENGEMN</sequence>
<organism evidence="1 2">
    <name type="scientific">Trichonephila inaurata madagascariensis</name>
    <dbReference type="NCBI Taxonomy" id="2747483"/>
    <lineage>
        <taxon>Eukaryota</taxon>
        <taxon>Metazoa</taxon>
        <taxon>Ecdysozoa</taxon>
        <taxon>Arthropoda</taxon>
        <taxon>Chelicerata</taxon>
        <taxon>Arachnida</taxon>
        <taxon>Araneae</taxon>
        <taxon>Araneomorphae</taxon>
        <taxon>Entelegynae</taxon>
        <taxon>Araneoidea</taxon>
        <taxon>Nephilidae</taxon>
        <taxon>Trichonephila</taxon>
        <taxon>Trichonephila inaurata</taxon>
    </lineage>
</organism>
<protein>
    <submittedName>
        <fullName evidence="1">Uncharacterized protein</fullName>
    </submittedName>
</protein>
<dbReference type="Proteomes" id="UP000886998">
    <property type="component" value="Unassembled WGS sequence"/>
</dbReference>
<dbReference type="EMBL" id="BMAV01016285">
    <property type="protein sequence ID" value="GFY66885.1"/>
    <property type="molecule type" value="Genomic_DNA"/>
</dbReference>
<accession>A0A8X6Y9N0</accession>
<dbReference type="AlphaFoldDB" id="A0A8X6Y9N0"/>